<dbReference type="EMBL" id="BAEO01000015">
    <property type="protein sequence ID" value="GAC18329.1"/>
    <property type="molecule type" value="Genomic_DNA"/>
</dbReference>
<dbReference type="PANTHER" id="PTHR30050">
    <property type="entry name" value="CHROMOSOMAL REPLICATION INITIATOR PROTEIN DNAA"/>
    <property type="match status" value="1"/>
</dbReference>
<dbReference type="InterPro" id="IPR013317">
    <property type="entry name" value="DnaA_dom"/>
</dbReference>
<dbReference type="Proteomes" id="UP000006327">
    <property type="component" value="Unassembled WGS sequence"/>
</dbReference>
<evidence type="ECO:0000259" key="2">
    <source>
        <dbReference type="Pfam" id="PF00308"/>
    </source>
</evidence>
<dbReference type="Gene3D" id="1.10.8.60">
    <property type="match status" value="1"/>
</dbReference>
<accession>K6XCI5</accession>
<dbReference type="InterPro" id="IPR027417">
    <property type="entry name" value="P-loop_NTPase"/>
</dbReference>
<sequence>MGQVNSQLSLPIGLKDTESFASFIPGQNLQACNHLRELFSQFENKKVNNWLTYLFSDSGLGKSHLLYATCQQAEIAGESCIYLSFNEKQHMSPDVLIGLEHYRLICLDDIEKLQGESAWQIAVFDLINRVNELNSSCLVITGNQPPKQLTLELPDLISRLSWGTNFQLYSLNDEQRKQALIVKAQHRGLNMSKDVANYLVTHWQRDMPALIASLDILDEQSLQQQRKLSIPFVKSILEL</sequence>
<proteinExistence type="inferred from homology"/>
<keyword evidence="5" id="KW-1185">Reference proteome</keyword>
<name>K6XCI5_9ALTE</name>
<evidence type="ECO:0000313" key="4">
    <source>
        <dbReference type="EMBL" id="GAC18329.1"/>
    </source>
</evidence>
<dbReference type="PANTHER" id="PTHR30050:SF5">
    <property type="entry name" value="DNAA REGULATORY INACTIVATOR HDA"/>
    <property type="match status" value="1"/>
</dbReference>
<evidence type="ECO:0000256" key="1">
    <source>
        <dbReference type="RuleBase" id="RU004227"/>
    </source>
</evidence>
<dbReference type="GO" id="GO:0006270">
    <property type="term" value="P:DNA replication initiation"/>
    <property type="evidence" value="ECO:0007669"/>
    <property type="project" value="TreeGrafter"/>
</dbReference>
<dbReference type="eggNOG" id="COG0593">
    <property type="taxonomic scope" value="Bacteria"/>
</dbReference>
<dbReference type="PRINTS" id="PR00051">
    <property type="entry name" value="DNAA"/>
</dbReference>
<dbReference type="NCBIfam" id="TIGR03420">
    <property type="entry name" value="DnaA_homol_Hda"/>
    <property type="match status" value="1"/>
</dbReference>
<dbReference type="STRING" id="493475.GARC_1353"/>
<dbReference type="AlphaFoldDB" id="K6XCI5"/>
<dbReference type="InterPro" id="IPR055199">
    <property type="entry name" value="Hda_lid"/>
</dbReference>
<evidence type="ECO:0000259" key="3">
    <source>
        <dbReference type="Pfam" id="PF22688"/>
    </source>
</evidence>
<dbReference type="RefSeq" id="WP_007618046.1">
    <property type="nucleotide sequence ID" value="NZ_BAEO01000015.1"/>
</dbReference>
<feature type="domain" description="Hda lid" evidence="3">
    <location>
        <begin position="173"/>
        <end position="237"/>
    </location>
</feature>
<dbReference type="SUPFAM" id="SSF52540">
    <property type="entry name" value="P-loop containing nucleoside triphosphate hydrolases"/>
    <property type="match status" value="1"/>
</dbReference>
<comment type="caution">
    <text evidence="4">The sequence shown here is derived from an EMBL/GenBank/DDBJ whole genome shotgun (WGS) entry which is preliminary data.</text>
</comment>
<organism evidence="4 5">
    <name type="scientific">Paraglaciecola arctica BSs20135</name>
    <dbReference type="NCBI Taxonomy" id="493475"/>
    <lineage>
        <taxon>Bacteria</taxon>
        <taxon>Pseudomonadati</taxon>
        <taxon>Pseudomonadota</taxon>
        <taxon>Gammaproteobacteria</taxon>
        <taxon>Alteromonadales</taxon>
        <taxon>Alteromonadaceae</taxon>
        <taxon>Paraglaciecola</taxon>
    </lineage>
</organism>
<feature type="domain" description="Chromosomal replication initiator protein DnaA ATPAse" evidence="2">
    <location>
        <begin position="15"/>
        <end position="165"/>
    </location>
</feature>
<dbReference type="Pfam" id="PF22688">
    <property type="entry name" value="Hda_lid"/>
    <property type="match status" value="1"/>
</dbReference>
<reference evidence="4 5" key="1">
    <citation type="journal article" date="2017" name="Antonie Van Leeuwenhoek">
        <title>Rhizobium rhizosphaerae sp. nov., a novel species isolated from rice rhizosphere.</title>
        <authorList>
            <person name="Zhao J.J."/>
            <person name="Zhang J."/>
            <person name="Zhang R.J."/>
            <person name="Zhang C.W."/>
            <person name="Yin H.Q."/>
            <person name="Zhang X.X."/>
        </authorList>
    </citation>
    <scope>NUCLEOTIDE SEQUENCE [LARGE SCALE GENOMIC DNA]</scope>
    <source>
        <strain evidence="4 5">BSs20135</strain>
    </source>
</reference>
<keyword evidence="1" id="KW-0235">DNA replication</keyword>
<dbReference type="OrthoDB" id="9784878at2"/>
<dbReference type="InterPro" id="IPR020591">
    <property type="entry name" value="Chromosome_initiator_DnaA-like"/>
</dbReference>
<dbReference type="Gene3D" id="3.40.50.300">
    <property type="entry name" value="P-loop containing nucleotide triphosphate hydrolases"/>
    <property type="match status" value="1"/>
</dbReference>
<dbReference type="Pfam" id="PF00308">
    <property type="entry name" value="Bac_DnaA"/>
    <property type="match status" value="1"/>
</dbReference>
<comment type="similarity">
    <text evidence="1">Belongs to the DnaA family.</text>
</comment>
<evidence type="ECO:0000313" key="5">
    <source>
        <dbReference type="Proteomes" id="UP000006327"/>
    </source>
</evidence>
<dbReference type="InterPro" id="IPR017788">
    <property type="entry name" value="Hda"/>
</dbReference>
<gene>
    <name evidence="4" type="primary">hda</name>
    <name evidence="4" type="ORF">GARC_1353</name>
</gene>
<dbReference type="GO" id="GO:0032297">
    <property type="term" value="P:negative regulation of DNA-templated DNA replication initiation"/>
    <property type="evidence" value="ECO:0007669"/>
    <property type="project" value="InterPro"/>
</dbReference>
<protein>
    <submittedName>
        <fullName evidence="4">DnaA-homolog protein</fullName>
    </submittedName>
</protein>